<name>A0ACC5XRR2_PANGG</name>
<dbReference type="EMBL" id="CM040479">
    <property type="protein sequence ID" value="MCI4393847.1"/>
    <property type="molecule type" value="Genomic_DNA"/>
</dbReference>
<accession>A0ACC5XRR2</accession>
<organism evidence="1 2">
    <name type="scientific">Pangasianodon gigas</name>
    <name type="common">Mekong giant catfish</name>
    <name type="synonym">Pangasius gigas</name>
    <dbReference type="NCBI Taxonomy" id="30993"/>
    <lineage>
        <taxon>Eukaryota</taxon>
        <taxon>Metazoa</taxon>
        <taxon>Chordata</taxon>
        <taxon>Craniata</taxon>
        <taxon>Vertebrata</taxon>
        <taxon>Euteleostomi</taxon>
        <taxon>Actinopterygii</taxon>
        <taxon>Neopterygii</taxon>
        <taxon>Teleostei</taxon>
        <taxon>Ostariophysi</taxon>
        <taxon>Siluriformes</taxon>
        <taxon>Pangasiidae</taxon>
        <taxon>Pangasianodon</taxon>
    </lineage>
</organism>
<protein>
    <submittedName>
        <fullName evidence="1">Uncharacterized protein</fullName>
    </submittedName>
</protein>
<proteinExistence type="predicted"/>
<evidence type="ECO:0000313" key="2">
    <source>
        <dbReference type="Proteomes" id="UP000829447"/>
    </source>
</evidence>
<sequence>MGRCVVRVLTLFTLAALARSARGCPRPCACPQPGEVHCTFRSLLTVPAGVSRQVERMNLGFNTINRITDRSFAGMRKLELLMMHGNNIHNIPDGAFHDLISLQMMKMSYNKLKIISRRTFQGLWNLARLHLDHNHLEFIHPDAFQGLTSLRLLQLEGNRLQQLHPATFATFSVLGYFPMSTLKHLYLSENGLTTLSQKMLATLPQLENLFLHENPWTCDCRIKWFKEWSSNAPDVLKCKKDRAFPGGQLCPVCFSPRQLKKKDLRELDNPKCTSPVISAPHRTSTLDTESELMTLDDFSQPLGNVSLGLSDEHGNQVDLNCHVNEPTKSTRMNWNHVNSFQINTNVTVTLDLECPIDRGTYEKLWRLVAYYSDVPAHLKREIMLSKDPHISYRYRQDAEMDAVYFTGMKANMVAEPAWIMQSAVNLQLNRPQSTSKRVRLILSTHLTQMVEAEEERQQRRQWVLIESRNSTKISQVVVVGNPIQMHCNVHSSGNPLIKWMLPNGSKVEAPYQSSDNRITVSPSGLLAITAVDHSDSGVYYCIAIVVGDVSILPFRLTVEDSSTPAPGSEGMAEPMAGVAGRPVSLPCVALGSPDPDINWILPDNTIINTCVDHSQQKPVIQARRGRPKIINTNISTVTVQAESDAYLPCVAVGEPRPFLSWTKISTGASITQNTKIQRFEVHPNGTLTIHNILPLDQGQYLCSVQNQYGQDKLVVTLRVLAEHPRVFQPRYQDITKNLGDTIDLECRSQGNPHPRTTWVLPNRAIVHMEAPSLGTHEHRISILANGTLRIKSATYTDRGVYKCIASNAAGADAISVRLTVAALPPVIQQLKNENITLLEGSTVYLNCSAKGAPPPKISWSMPNGVQLHSSEFVSGLNLFVFNNGTLYIRGLGPANAGKYECTATNTVGISSRAVSLTVKKSIASARARITSSSPQKTDVIYGGKLQLDCVAAGDPEPRVIWRTPSKKLVDAHYSYDPRIKVFANGSLSIHSVTEKDEGDYLCAAHNKMGDDYAPLKVSILTKPAKIEQKTQINQKVMYGGDLKVDCVASGLPNPKIQWALPDGTMVNSIMKSDRSSGGPSSRYVVFDNGTLFFNDVGMHEEGDYTCYAENQIGKDEMKVHVKVVADVPVIRNKTFEVIRVMYGDSASLKCTAKGEPNPHILWFSPTNRVIPSASDKYLIHNDGTLVIQKVQRFDGGNYTCLARNSAGQDRKVARLEILVSPPAINGLRGSTNSLKVSAMKNQRKLIHCEASGTPVPHVLWAFPENVILPAPYYGSRMTVHRNGTLDIHSLRVTDTAKLTCIARNEGGEARLMVQLDVMDITEKPRLKSPKTESFTLTVGRTMMLNCSVEGSPTPQLTWVLPSGSSLMSGSQFNKFYHRSDGTLVITNPAVSEAGTYRCLGRNAGGLVERTVVLTPGRKPEINNRYNSPVSVINGESLQLHCLSTSDPVRLTWTLPSGVVLNRPQRAGRYAVLPNGTLSIQQASVYDRGSYTCRAANEYGSSLLTIPVAIIAYSPRISSGPPPTTYARRGVAVQLNCVATGIPKAEVAWETPDRTRLIVSTQPRLFGNKYIHPQGFLIIQNPTPGDTGFYRCTARNVIGVDSKGTYLHVY</sequence>
<keyword evidence="2" id="KW-1185">Reference proteome</keyword>
<reference evidence="1 2" key="1">
    <citation type="journal article" date="2022" name="bioRxiv">
        <title>An ancient truncated duplication of the anti-Mullerian hormone receptor type 2 gene is a potential conserved master sex determinant in the Pangasiidae catfish family.</title>
        <authorList>
            <person name="Wen M."/>
            <person name="Pan Q."/>
            <person name="Jouanno E."/>
            <person name="Montfort J."/>
            <person name="Zahm M."/>
            <person name="Cabau C."/>
            <person name="Klopp C."/>
            <person name="Iampietro C."/>
            <person name="Roques C."/>
            <person name="Bouchez O."/>
            <person name="Castinel A."/>
            <person name="Donnadieu C."/>
            <person name="Parrinello H."/>
            <person name="Poncet C."/>
            <person name="Belmonte E."/>
            <person name="Gautier V."/>
            <person name="Avarre J.-C."/>
            <person name="Dugue R."/>
            <person name="Gustiano R."/>
            <person name="Ha T.T.T."/>
            <person name="Campet M."/>
            <person name="Sriphairoj K."/>
            <person name="Ribolli J."/>
            <person name="de Almeida F.L."/>
            <person name="Desvignes T."/>
            <person name="Postlethwait J.H."/>
            <person name="Bucao C.F."/>
            <person name="Robinson-Rechavi M."/>
            <person name="Bobe J."/>
            <person name="Herpin A."/>
            <person name="Guiguen Y."/>
        </authorList>
    </citation>
    <scope>NUCLEOTIDE SEQUENCE [LARGE SCALE GENOMIC DNA]</scope>
    <source>
        <strain evidence="1">YG-Dec2019</strain>
    </source>
</reference>
<gene>
    <name evidence="1" type="ORF">PGIGA_G00162180</name>
</gene>
<dbReference type="Proteomes" id="UP000829447">
    <property type="component" value="Linkage Group LG26"/>
</dbReference>
<evidence type="ECO:0000313" key="1">
    <source>
        <dbReference type="EMBL" id="MCI4393847.1"/>
    </source>
</evidence>
<comment type="caution">
    <text evidence="1">The sequence shown here is derived from an EMBL/GenBank/DDBJ whole genome shotgun (WGS) entry which is preliminary data.</text>
</comment>